<feature type="transmembrane region" description="Helical" evidence="2">
    <location>
        <begin position="99"/>
        <end position="121"/>
    </location>
</feature>
<dbReference type="EMBL" id="MCIF01000002">
    <property type="protein sequence ID" value="RAQ96431.1"/>
    <property type="molecule type" value="Genomic_DNA"/>
</dbReference>
<organism evidence="3 4">
    <name type="scientific">Thermogemmatispora tikiterensis</name>
    <dbReference type="NCBI Taxonomy" id="1825093"/>
    <lineage>
        <taxon>Bacteria</taxon>
        <taxon>Bacillati</taxon>
        <taxon>Chloroflexota</taxon>
        <taxon>Ktedonobacteria</taxon>
        <taxon>Thermogemmatisporales</taxon>
        <taxon>Thermogemmatisporaceae</taxon>
        <taxon>Thermogemmatispora</taxon>
    </lineage>
</organism>
<proteinExistence type="predicted"/>
<feature type="compositionally biased region" description="Basic and acidic residues" evidence="1">
    <location>
        <begin position="1"/>
        <end position="12"/>
    </location>
</feature>
<gene>
    <name evidence="3" type="ORF">A4R35_12865</name>
</gene>
<protein>
    <submittedName>
        <fullName evidence="3">Uncharacterized protein</fullName>
    </submittedName>
</protein>
<dbReference type="AlphaFoldDB" id="A0A328VHR3"/>
<evidence type="ECO:0000256" key="1">
    <source>
        <dbReference type="SAM" id="MobiDB-lite"/>
    </source>
</evidence>
<comment type="caution">
    <text evidence="3">The sequence shown here is derived from an EMBL/GenBank/DDBJ whole genome shotgun (WGS) entry which is preliminary data.</text>
</comment>
<feature type="compositionally biased region" description="Basic and acidic residues" evidence="1">
    <location>
        <begin position="19"/>
        <end position="28"/>
    </location>
</feature>
<evidence type="ECO:0000313" key="4">
    <source>
        <dbReference type="Proteomes" id="UP000248706"/>
    </source>
</evidence>
<keyword evidence="4" id="KW-1185">Reference proteome</keyword>
<feature type="transmembrane region" description="Helical" evidence="2">
    <location>
        <begin position="65"/>
        <end position="87"/>
    </location>
</feature>
<accession>A0A328VHR3</accession>
<dbReference type="Proteomes" id="UP000248706">
    <property type="component" value="Unassembled WGS sequence"/>
</dbReference>
<dbReference type="RefSeq" id="WP_112429997.1">
    <property type="nucleotide sequence ID" value="NZ_MCIF01000002.1"/>
</dbReference>
<evidence type="ECO:0000256" key="2">
    <source>
        <dbReference type="SAM" id="Phobius"/>
    </source>
</evidence>
<feature type="region of interest" description="Disordered" evidence="1">
    <location>
        <begin position="1"/>
        <end position="59"/>
    </location>
</feature>
<sequence length="156" mass="16957">MSDVNHDPEQLHSEAAQESDGRDQRDGEAAVSEAAPQASAGEAAASQPAPVEAATPEWETNGGPLGCCLGVTVGLLLSLCLPVAVRLVGSPLSDFFNGALLRVMMALAAVVAAIICGYFGWKVGRRLYREYELSPRQRRRLEELERKYAQRQRRHP</sequence>
<keyword evidence="2" id="KW-1133">Transmembrane helix</keyword>
<name>A0A328VHR3_9CHLR</name>
<reference evidence="3 4" key="1">
    <citation type="submission" date="2016-08" db="EMBL/GenBank/DDBJ databases">
        <title>Analysis of Carbohydrate Active Enzymes in Thermogemmatispora T81 Reveals Carbohydrate Degradation Ability.</title>
        <authorList>
            <person name="Tomazini A."/>
            <person name="Lal S."/>
            <person name="Stott M."/>
            <person name="Henrissat B."/>
            <person name="Polikarpov I."/>
            <person name="Sparling R."/>
            <person name="Levin D.B."/>
        </authorList>
    </citation>
    <scope>NUCLEOTIDE SEQUENCE [LARGE SCALE GENOMIC DNA]</scope>
    <source>
        <strain evidence="3 4">T81</strain>
    </source>
</reference>
<evidence type="ECO:0000313" key="3">
    <source>
        <dbReference type="EMBL" id="RAQ96431.1"/>
    </source>
</evidence>
<feature type="compositionally biased region" description="Low complexity" evidence="1">
    <location>
        <begin position="29"/>
        <end position="54"/>
    </location>
</feature>
<keyword evidence="2" id="KW-0812">Transmembrane</keyword>
<keyword evidence="2" id="KW-0472">Membrane</keyword>